<organism evidence="1 2">
    <name type="scientific">Vaccinium darrowii</name>
    <dbReference type="NCBI Taxonomy" id="229202"/>
    <lineage>
        <taxon>Eukaryota</taxon>
        <taxon>Viridiplantae</taxon>
        <taxon>Streptophyta</taxon>
        <taxon>Embryophyta</taxon>
        <taxon>Tracheophyta</taxon>
        <taxon>Spermatophyta</taxon>
        <taxon>Magnoliopsida</taxon>
        <taxon>eudicotyledons</taxon>
        <taxon>Gunneridae</taxon>
        <taxon>Pentapetalae</taxon>
        <taxon>asterids</taxon>
        <taxon>Ericales</taxon>
        <taxon>Ericaceae</taxon>
        <taxon>Vaccinioideae</taxon>
        <taxon>Vaccinieae</taxon>
        <taxon>Vaccinium</taxon>
    </lineage>
</organism>
<accession>A0ACB7X9T5</accession>
<gene>
    <name evidence="1" type="ORF">Vadar_014401</name>
</gene>
<dbReference type="EMBL" id="CM037156">
    <property type="protein sequence ID" value="KAH7837484.1"/>
    <property type="molecule type" value="Genomic_DNA"/>
</dbReference>
<reference evidence="1 2" key="1">
    <citation type="journal article" date="2021" name="Hortic Res">
        <title>High-quality reference genome and annotation aids understanding of berry development for evergreen blueberry (Vaccinium darrowii).</title>
        <authorList>
            <person name="Yu J."/>
            <person name="Hulse-Kemp A.M."/>
            <person name="Babiker E."/>
            <person name="Staton M."/>
        </authorList>
    </citation>
    <scope>NUCLEOTIDE SEQUENCE [LARGE SCALE GENOMIC DNA]</scope>
    <source>
        <strain evidence="2">cv. NJ 8807/NJ 8810</strain>
        <tissue evidence="1">Young leaf</tissue>
    </source>
</reference>
<protein>
    <submittedName>
        <fullName evidence="1">Uncharacterized protein</fullName>
    </submittedName>
</protein>
<evidence type="ECO:0000313" key="1">
    <source>
        <dbReference type="EMBL" id="KAH7837484.1"/>
    </source>
</evidence>
<keyword evidence="2" id="KW-1185">Reference proteome</keyword>
<comment type="caution">
    <text evidence="1">The sequence shown here is derived from an EMBL/GenBank/DDBJ whole genome shotgun (WGS) entry which is preliminary data.</text>
</comment>
<sequence length="94" mass="10643">MLRRRCLLVKQNRIAKPQNQANPISSLGQGRKMDIVVAVQKSGFASALDHDNGDIIWSNVSACVTSTPLIRHEILRHRVCGTERPFLRDGCQYW</sequence>
<name>A0ACB7X9T5_9ERIC</name>
<proteinExistence type="predicted"/>
<evidence type="ECO:0000313" key="2">
    <source>
        <dbReference type="Proteomes" id="UP000828048"/>
    </source>
</evidence>
<dbReference type="Proteomes" id="UP000828048">
    <property type="component" value="Chromosome 6"/>
</dbReference>